<protein>
    <submittedName>
        <fullName evidence="1">Uncharacterized protein</fullName>
    </submittedName>
</protein>
<comment type="caution">
    <text evidence="1">The sequence shown here is derived from an EMBL/GenBank/DDBJ whole genome shotgun (WGS) entry which is preliminary data.</text>
</comment>
<reference evidence="1 2" key="1">
    <citation type="submission" date="2021-06" db="EMBL/GenBank/DDBJ databases">
        <authorList>
            <person name="Palmer J.M."/>
        </authorList>
    </citation>
    <scope>NUCLEOTIDE SEQUENCE [LARGE SCALE GENOMIC DNA]</scope>
    <source>
        <strain evidence="1 2">AS_MEX2019</strain>
        <tissue evidence="1">Muscle</tissue>
    </source>
</reference>
<evidence type="ECO:0000313" key="2">
    <source>
        <dbReference type="Proteomes" id="UP001469553"/>
    </source>
</evidence>
<organism evidence="1 2">
    <name type="scientific">Ameca splendens</name>
    <dbReference type="NCBI Taxonomy" id="208324"/>
    <lineage>
        <taxon>Eukaryota</taxon>
        <taxon>Metazoa</taxon>
        <taxon>Chordata</taxon>
        <taxon>Craniata</taxon>
        <taxon>Vertebrata</taxon>
        <taxon>Euteleostomi</taxon>
        <taxon>Actinopterygii</taxon>
        <taxon>Neopterygii</taxon>
        <taxon>Teleostei</taxon>
        <taxon>Neoteleostei</taxon>
        <taxon>Acanthomorphata</taxon>
        <taxon>Ovalentaria</taxon>
        <taxon>Atherinomorphae</taxon>
        <taxon>Cyprinodontiformes</taxon>
        <taxon>Goodeidae</taxon>
        <taxon>Ameca</taxon>
    </lineage>
</organism>
<evidence type="ECO:0000313" key="1">
    <source>
        <dbReference type="EMBL" id="MEQ2281115.1"/>
    </source>
</evidence>
<name>A0ABV0XI35_9TELE</name>
<gene>
    <name evidence="1" type="ORF">AMECASPLE_027048</name>
</gene>
<dbReference type="Proteomes" id="UP001469553">
    <property type="component" value="Unassembled WGS sequence"/>
</dbReference>
<sequence>MESIHPSIFPSFRLSIRPSSHDFIHPSTFFGLRITDLPVLLTFQFKLRLISSCFLSGSGGSFIKASVFLMSSLFGSLLTDELGERLTVSHNAFQTASQHFLFCTNFLICLCLFLIKLCWNSLFNAHFKVQVNCQSAHLDHPSICNVRDLLMLYNDQA</sequence>
<dbReference type="EMBL" id="JAHRIP010002828">
    <property type="protein sequence ID" value="MEQ2281115.1"/>
    <property type="molecule type" value="Genomic_DNA"/>
</dbReference>
<accession>A0ABV0XI35</accession>
<proteinExistence type="predicted"/>
<keyword evidence="2" id="KW-1185">Reference proteome</keyword>